<protein>
    <submittedName>
        <fullName evidence="3">Uncharacterized protein</fullName>
    </submittedName>
</protein>
<name>A0A1Y5IES1_OSTTA</name>
<feature type="chain" id="PRO_5012147533" evidence="2">
    <location>
        <begin position="24"/>
        <end position="87"/>
    </location>
</feature>
<organism evidence="3">
    <name type="scientific">Ostreococcus tauri</name>
    <name type="common">Marine green alga</name>
    <dbReference type="NCBI Taxonomy" id="70448"/>
    <lineage>
        <taxon>Eukaryota</taxon>
        <taxon>Viridiplantae</taxon>
        <taxon>Chlorophyta</taxon>
        <taxon>Mamiellophyceae</taxon>
        <taxon>Mamiellales</taxon>
        <taxon>Bathycoccaceae</taxon>
        <taxon>Ostreococcus</taxon>
    </lineage>
</organism>
<proteinExistence type="predicted"/>
<keyword evidence="2" id="KW-0732">Signal</keyword>
<sequence>RVVHVLLLIAQFVQFGVVGSAQASALGPTQGSCAFLPLDFLAVVFFRPLALTPASLAVYANASSRSSASSESSSSSPIPSSLSLTSR</sequence>
<accession>A0A1Y5IES1</accession>
<reference evidence="3" key="1">
    <citation type="submission" date="2017-04" db="EMBL/GenBank/DDBJ databases">
        <title>Population genomics of picophytoplankton unveils novel chromosome hypervariability.</title>
        <authorList>
            <consortium name="DOE Joint Genome Institute"/>
            <person name="Blanc-Mathieu R."/>
            <person name="Krasovec M."/>
            <person name="Hebrard M."/>
            <person name="Yau S."/>
            <person name="Desgranges E."/>
            <person name="Martin J."/>
            <person name="Schackwitz W."/>
            <person name="Kuo A."/>
            <person name="Salin G."/>
            <person name="Donnadieu C."/>
            <person name="Desdevises Y."/>
            <person name="Sanchez-Ferandin S."/>
            <person name="Moreau H."/>
            <person name="Rivals E."/>
            <person name="Grigoriev I.V."/>
            <person name="Grimsley N."/>
            <person name="Eyre-Walker A."/>
            <person name="Piganeau G."/>
        </authorList>
    </citation>
    <scope>NUCLEOTIDE SEQUENCE [LARGE SCALE GENOMIC DNA]</scope>
    <source>
        <strain evidence="3">RCC 1115</strain>
    </source>
</reference>
<gene>
    <name evidence="3" type="ORF">BE221DRAFT_69769</name>
</gene>
<dbReference type="EMBL" id="KZ155776">
    <property type="protein sequence ID" value="OUS48066.1"/>
    <property type="molecule type" value="Genomic_DNA"/>
</dbReference>
<dbReference type="Proteomes" id="UP000195557">
    <property type="component" value="Unassembled WGS sequence"/>
</dbReference>
<feature type="signal peptide" evidence="2">
    <location>
        <begin position="1"/>
        <end position="23"/>
    </location>
</feature>
<feature type="region of interest" description="Disordered" evidence="1">
    <location>
        <begin position="64"/>
        <end position="87"/>
    </location>
</feature>
<evidence type="ECO:0000256" key="2">
    <source>
        <dbReference type="SAM" id="SignalP"/>
    </source>
</evidence>
<evidence type="ECO:0000256" key="1">
    <source>
        <dbReference type="SAM" id="MobiDB-lite"/>
    </source>
</evidence>
<dbReference type="AlphaFoldDB" id="A0A1Y5IES1"/>
<evidence type="ECO:0000313" key="3">
    <source>
        <dbReference type="EMBL" id="OUS48066.1"/>
    </source>
</evidence>
<feature type="non-terminal residue" evidence="3">
    <location>
        <position position="1"/>
    </location>
</feature>